<proteinExistence type="predicted"/>
<sequence>MLAIDLVPSESLRIRIEWHRGQFHNSGLFYLSDPSSRLCITSRHTRRNAQGDLVTLSNQELARLERMNRQQPRPTNTTMGDHGNQDDLASAMAFMQQMQQTMQTCEQVGQQAAEQGAQKQDFMTQTTERAFALIENMASSSANKNPETDRFMALTRKK</sequence>
<name>A0ABQ7M463_BRACM</name>
<reference evidence="2 3" key="1">
    <citation type="submission" date="2021-03" db="EMBL/GenBank/DDBJ databases">
        <authorList>
            <person name="King G.J."/>
            <person name="Bancroft I."/>
            <person name="Baten A."/>
            <person name="Bloomfield J."/>
            <person name="Borpatragohain P."/>
            <person name="He Z."/>
            <person name="Irish N."/>
            <person name="Irwin J."/>
            <person name="Liu K."/>
            <person name="Mauleon R.P."/>
            <person name="Moore J."/>
            <person name="Morris R."/>
            <person name="Ostergaard L."/>
            <person name="Wang B."/>
            <person name="Wells R."/>
        </authorList>
    </citation>
    <scope>NUCLEOTIDE SEQUENCE [LARGE SCALE GENOMIC DNA]</scope>
    <source>
        <strain evidence="2">R-o-18</strain>
        <tissue evidence="2">Leaf</tissue>
    </source>
</reference>
<evidence type="ECO:0000313" key="2">
    <source>
        <dbReference type="EMBL" id="KAG5393586.1"/>
    </source>
</evidence>
<keyword evidence="3" id="KW-1185">Reference proteome</keyword>
<gene>
    <name evidence="2" type="primary">A06p032430.1_BraROA</name>
    <name evidence="2" type="ORF">IGI04_023549</name>
</gene>
<protein>
    <submittedName>
        <fullName evidence="2">Uncharacterized protein</fullName>
    </submittedName>
</protein>
<evidence type="ECO:0000313" key="3">
    <source>
        <dbReference type="Proteomes" id="UP000823674"/>
    </source>
</evidence>
<evidence type="ECO:0000256" key="1">
    <source>
        <dbReference type="SAM" id="MobiDB-lite"/>
    </source>
</evidence>
<organism evidence="2 3">
    <name type="scientific">Brassica rapa subsp. trilocularis</name>
    <dbReference type="NCBI Taxonomy" id="1813537"/>
    <lineage>
        <taxon>Eukaryota</taxon>
        <taxon>Viridiplantae</taxon>
        <taxon>Streptophyta</taxon>
        <taxon>Embryophyta</taxon>
        <taxon>Tracheophyta</taxon>
        <taxon>Spermatophyta</taxon>
        <taxon>Magnoliopsida</taxon>
        <taxon>eudicotyledons</taxon>
        <taxon>Gunneridae</taxon>
        <taxon>Pentapetalae</taxon>
        <taxon>rosids</taxon>
        <taxon>malvids</taxon>
        <taxon>Brassicales</taxon>
        <taxon>Brassicaceae</taxon>
        <taxon>Brassiceae</taxon>
        <taxon>Brassica</taxon>
    </lineage>
</organism>
<dbReference type="Proteomes" id="UP000823674">
    <property type="component" value="Chromosome A06"/>
</dbReference>
<feature type="region of interest" description="Disordered" evidence="1">
    <location>
        <begin position="137"/>
        <end position="158"/>
    </location>
</feature>
<dbReference type="EMBL" id="JADBGQ010000006">
    <property type="protein sequence ID" value="KAG5393586.1"/>
    <property type="molecule type" value="Genomic_DNA"/>
</dbReference>
<comment type="caution">
    <text evidence="2">The sequence shown here is derived from an EMBL/GenBank/DDBJ whole genome shotgun (WGS) entry which is preliminary data.</text>
</comment>
<accession>A0ABQ7M463</accession>